<evidence type="ECO:0000313" key="2">
    <source>
        <dbReference type="EMBL" id="MBA5804871.1"/>
    </source>
</evidence>
<dbReference type="Proteomes" id="UP000539787">
    <property type="component" value="Unassembled WGS sequence"/>
</dbReference>
<reference evidence="2 3" key="1">
    <citation type="submission" date="2020-07" db="EMBL/GenBank/DDBJ databases">
        <authorList>
            <person name="Sun Q."/>
        </authorList>
    </citation>
    <scope>NUCLEOTIDE SEQUENCE [LARGE SCALE GENOMIC DNA]</scope>
    <source>
        <strain evidence="2 3">WYCCWR 11317</strain>
    </source>
</reference>
<dbReference type="EMBL" id="JACGBJ010000016">
    <property type="protein sequence ID" value="MBA5804871.1"/>
    <property type="molecule type" value="Genomic_DNA"/>
</dbReference>
<comment type="caution">
    <text evidence="2">The sequence shown here is derived from an EMBL/GenBank/DDBJ whole genome shotgun (WGS) entry which is preliminary data.</text>
</comment>
<dbReference type="RefSeq" id="WP_182210598.1">
    <property type="nucleotide sequence ID" value="NZ_JACGBJ010000016.1"/>
</dbReference>
<accession>A0ABR6AE11</accession>
<protein>
    <submittedName>
        <fullName evidence="2">Uncharacterized protein</fullName>
    </submittedName>
</protein>
<keyword evidence="3" id="KW-1185">Reference proteome</keyword>
<sequence>MAFPERSACDLALPDRYLRDGAELGAEFSAYRLDLALGALLQDFDRNGGSPPPGRKSGRSPPRGTEQSWTVQVLCPSRYFKELCTHDISIPTYPIGYDAGCAALLLRFGQRMRDCCSDSGRPGGVFKPLKKIGQPGGRVLLTLFALPLLQNRR</sequence>
<organism evidence="2 3">
    <name type="scientific">Rhizobium changzhiense</name>
    <dbReference type="NCBI Taxonomy" id="2692317"/>
    <lineage>
        <taxon>Bacteria</taxon>
        <taxon>Pseudomonadati</taxon>
        <taxon>Pseudomonadota</taxon>
        <taxon>Alphaproteobacteria</taxon>
        <taxon>Hyphomicrobiales</taxon>
        <taxon>Rhizobiaceae</taxon>
        <taxon>Rhizobium/Agrobacterium group</taxon>
        <taxon>Rhizobium</taxon>
    </lineage>
</organism>
<name>A0ABR6AE11_9HYPH</name>
<proteinExistence type="predicted"/>
<evidence type="ECO:0000313" key="3">
    <source>
        <dbReference type="Proteomes" id="UP000539787"/>
    </source>
</evidence>
<evidence type="ECO:0000256" key="1">
    <source>
        <dbReference type="SAM" id="MobiDB-lite"/>
    </source>
</evidence>
<feature type="region of interest" description="Disordered" evidence="1">
    <location>
        <begin position="44"/>
        <end position="68"/>
    </location>
</feature>
<gene>
    <name evidence="2" type="ORF">HX902_24870</name>
</gene>